<dbReference type="PROSITE" id="PS50878">
    <property type="entry name" value="RT_POL"/>
    <property type="match status" value="1"/>
</dbReference>
<evidence type="ECO:0000313" key="9">
    <source>
        <dbReference type="EMBL" id="WAX55600.1"/>
    </source>
</evidence>
<keyword evidence="6 9" id="KW-0695">RNA-directed DNA polymerase</keyword>
<protein>
    <recommendedName>
        <fullName evidence="1">RNA-directed DNA polymerase</fullName>
        <ecNumber evidence="1">2.7.7.49</ecNumber>
    </recommendedName>
</protein>
<dbReference type="PANTHER" id="PTHR34047">
    <property type="entry name" value="NUCLEAR INTRON MATURASE 1, MITOCHONDRIAL-RELATED"/>
    <property type="match status" value="1"/>
</dbReference>
<dbReference type="PRINTS" id="PR00866">
    <property type="entry name" value="RNADNAPOLMS"/>
</dbReference>
<dbReference type="InterPro" id="IPR000477">
    <property type="entry name" value="RT_dom"/>
</dbReference>
<evidence type="ECO:0000256" key="2">
    <source>
        <dbReference type="ARBA" id="ARBA00022679"/>
    </source>
</evidence>
<dbReference type="InterPro" id="IPR051083">
    <property type="entry name" value="GrpII_Intron_Splice-Mob/Def"/>
</dbReference>
<reference evidence="9" key="1">
    <citation type="submission" date="2022-05" db="EMBL/GenBank/DDBJ databases">
        <title>Jatrophihabitans sp. SB3-54 whole genome sequence.</title>
        <authorList>
            <person name="Suh M.K."/>
            <person name="Eom M.K."/>
            <person name="Kim J.S."/>
            <person name="Kim H.S."/>
            <person name="Do H.E."/>
            <person name="Shin Y.K."/>
            <person name="Lee J.-S."/>
        </authorList>
    </citation>
    <scope>NUCLEOTIDE SEQUENCE</scope>
    <source>
        <strain evidence="9">SB3-54</strain>
    </source>
</reference>
<evidence type="ECO:0000313" key="10">
    <source>
        <dbReference type="Proteomes" id="UP001164693"/>
    </source>
</evidence>
<evidence type="ECO:0000256" key="1">
    <source>
        <dbReference type="ARBA" id="ARBA00012493"/>
    </source>
</evidence>
<dbReference type="PANTHER" id="PTHR34047:SF7">
    <property type="entry name" value="RNA-DIRECTED DNA POLYMERASE"/>
    <property type="match status" value="1"/>
</dbReference>
<evidence type="ECO:0000256" key="4">
    <source>
        <dbReference type="ARBA" id="ARBA00022723"/>
    </source>
</evidence>
<keyword evidence="10" id="KW-1185">Reference proteome</keyword>
<feature type="domain" description="Reverse transcriptase" evidence="8">
    <location>
        <begin position="129"/>
        <end position="369"/>
    </location>
</feature>
<name>A0ABY7JSR0_9ACTN</name>
<evidence type="ECO:0000256" key="7">
    <source>
        <dbReference type="ARBA" id="ARBA00048173"/>
    </source>
</evidence>
<keyword evidence="3" id="KW-0548">Nucleotidyltransferase</keyword>
<dbReference type="InterPro" id="IPR000123">
    <property type="entry name" value="Reverse_transcriptase_msDNA"/>
</dbReference>
<accession>A0ABY7JSR0</accession>
<dbReference type="RefSeq" id="WP_269442118.1">
    <property type="nucleotide sequence ID" value="NZ_CP097463.1"/>
</dbReference>
<keyword evidence="5" id="KW-0460">Magnesium</keyword>
<dbReference type="EMBL" id="CP097463">
    <property type="protein sequence ID" value="WAX55600.1"/>
    <property type="molecule type" value="Genomic_DNA"/>
</dbReference>
<keyword evidence="2" id="KW-0808">Transferase</keyword>
<evidence type="ECO:0000259" key="8">
    <source>
        <dbReference type="PROSITE" id="PS50878"/>
    </source>
</evidence>
<comment type="catalytic activity">
    <reaction evidence="7">
        <text>DNA(n) + a 2'-deoxyribonucleoside 5'-triphosphate = DNA(n+1) + diphosphate</text>
        <dbReference type="Rhea" id="RHEA:22508"/>
        <dbReference type="Rhea" id="RHEA-COMP:17339"/>
        <dbReference type="Rhea" id="RHEA-COMP:17340"/>
        <dbReference type="ChEBI" id="CHEBI:33019"/>
        <dbReference type="ChEBI" id="CHEBI:61560"/>
        <dbReference type="ChEBI" id="CHEBI:173112"/>
        <dbReference type="EC" id="2.7.7.49"/>
    </reaction>
</comment>
<dbReference type="CDD" id="cd03487">
    <property type="entry name" value="RT_Bac_retron_II"/>
    <property type="match status" value="1"/>
</dbReference>
<evidence type="ECO:0000256" key="3">
    <source>
        <dbReference type="ARBA" id="ARBA00022695"/>
    </source>
</evidence>
<dbReference type="GO" id="GO:0003964">
    <property type="term" value="F:RNA-directed DNA polymerase activity"/>
    <property type="evidence" value="ECO:0007669"/>
    <property type="project" value="UniProtKB-KW"/>
</dbReference>
<dbReference type="Pfam" id="PF00078">
    <property type="entry name" value="RVT_1"/>
    <property type="match status" value="1"/>
</dbReference>
<dbReference type="Proteomes" id="UP001164693">
    <property type="component" value="Chromosome"/>
</dbReference>
<evidence type="ECO:0000256" key="5">
    <source>
        <dbReference type="ARBA" id="ARBA00022842"/>
    </source>
</evidence>
<organism evidence="9 10">
    <name type="scientific">Jatrophihabitans cynanchi</name>
    <dbReference type="NCBI Taxonomy" id="2944128"/>
    <lineage>
        <taxon>Bacteria</taxon>
        <taxon>Bacillati</taxon>
        <taxon>Actinomycetota</taxon>
        <taxon>Actinomycetes</taxon>
        <taxon>Jatrophihabitantales</taxon>
        <taxon>Jatrophihabitantaceae</taxon>
        <taxon>Jatrophihabitans</taxon>
    </lineage>
</organism>
<sequence>MSRREQVASGLATVLLAGAWQPPAMRAQVTAALGRRTPPKWVVALVDQVLDAYRDPPADRPRELAAYLQTRPAWQLAWQHRRPPRVVHWEPTPTAMGRAPWPITPLPDLAALCALLAVDAGELAWFADVRSLERRVSEPLRHYRWRTLPKRDGVRLVAAPKPRLKEIQRRLLHHVLDPIALHPAAHGCVRARSVRTAVGPHTGADVVVRMDLEAFFASITAARIWGVLRAAGLPEAVAHTLTGLLTTVVPRPVWRQVPMRGIPDAHWRLGQRLAAPHLAQGAPTSPAAANLVAFTLDRRLAGLAARFGAQYTRYVDDLTFSGGPSLRAARSRFVALVAEVVRAEGFRPNERKTVVLGSAGRQQVLGAVVNDHPALPRPERDALRALLHNCAVRGWRTQARGRENFPEYVLGRISWAGGLDPAFGARLRAAYDAVDWT</sequence>
<proteinExistence type="predicted"/>
<keyword evidence="4" id="KW-0479">Metal-binding</keyword>
<dbReference type="EC" id="2.7.7.49" evidence="1"/>
<evidence type="ECO:0000256" key="6">
    <source>
        <dbReference type="ARBA" id="ARBA00022918"/>
    </source>
</evidence>
<gene>
    <name evidence="9" type="ORF">M6B22_13735</name>
</gene>